<sequence length="82" mass="9355">MSIEQTFAALPDSYRKVMNEVIADYCGTDYPDIMDAWREYTAVSFHELGTKDELTVGEIEELGAEVIAFAQGWRRCLSRDTK</sequence>
<dbReference type="EMBL" id="LAZR01057231">
    <property type="protein sequence ID" value="KKK72493.1"/>
    <property type="molecule type" value="Genomic_DNA"/>
</dbReference>
<reference evidence="1" key="1">
    <citation type="journal article" date="2015" name="Nature">
        <title>Complex archaea that bridge the gap between prokaryotes and eukaryotes.</title>
        <authorList>
            <person name="Spang A."/>
            <person name="Saw J.H."/>
            <person name="Jorgensen S.L."/>
            <person name="Zaremba-Niedzwiedzka K."/>
            <person name="Martijn J."/>
            <person name="Lind A.E."/>
            <person name="van Eijk R."/>
            <person name="Schleper C."/>
            <person name="Guy L."/>
            <person name="Ettema T.J."/>
        </authorList>
    </citation>
    <scope>NUCLEOTIDE SEQUENCE</scope>
</reference>
<name>A0A0F8XU89_9ZZZZ</name>
<accession>A0A0F8XU89</accession>
<dbReference type="AlphaFoldDB" id="A0A0F8XU89"/>
<organism evidence="1">
    <name type="scientific">marine sediment metagenome</name>
    <dbReference type="NCBI Taxonomy" id="412755"/>
    <lineage>
        <taxon>unclassified sequences</taxon>
        <taxon>metagenomes</taxon>
        <taxon>ecological metagenomes</taxon>
    </lineage>
</organism>
<evidence type="ECO:0000313" key="1">
    <source>
        <dbReference type="EMBL" id="KKK72493.1"/>
    </source>
</evidence>
<comment type="caution">
    <text evidence="1">The sequence shown here is derived from an EMBL/GenBank/DDBJ whole genome shotgun (WGS) entry which is preliminary data.</text>
</comment>
<proteinExistence type="predicted"/>
<gene>
    <name evidence="1" type="ORF">LCGC14_2903310</name>
</gene>
<protein>
    <submittedName>
        <fullName evidence="1">Uncharacterized protein</fullName>
    </submittedName>
</protein>